<dbReference type="GO" id="GO:0016853">
    <property type="term" value="F:isomerase activity"/>
    <property type="evidence" value="ECO:0007669"/>
    <property type="project" value="UniProtKB-KW"/>
</dbReference>
<dbReference type="InterPro" id="IPR050744">
    <property type="entry name" value="AI-2_Isomerase_LsrG"/>
</dbReference>
<dbReference type="PANTHER" id="PTHR33336">
    <property type="entry name" value="QUINOL MONOOXYGENASE YGIN-RELATED"/>
    <property type="match status" value="1"/>
</dbReference>
<evidence type="ECO:0000313" key="3">
    <source>
        <dbReference type="Proteomes" id="UP001174909"/>
    </source>
</evidence>
<dbReference type="GO" id="GO:0016491">
    <property type="term" value="F:oxidoreductase activity"/>
    <property type="evidence" value="ECO:0007669"/>
    <property type="project" value="TreeGrafter"/>
</dbReference>
<feature type="domain" description="ABM" evidence="1">
    <location>
        <begin position="2"/>
        <end position="97"/>
    </location>
</feature>
<sequence>MFTLFVTVKIKEGRRDEFIAATKGDAEGSNTKEPGCMRFDVLADNNDPNTFYLYEVYENRDAWETAHRGMPHYTAWREAVGDFFDGDLQRVEATTVFRREDFA</sequence>
<comment type="caution">
    <text evidence="2">The sequence shown here is derived from an EMBL/GenBank/DDBJ whole genome shotgun (WGS) entry which is preliminary data.</text>
</comment>
<dbReference type="InterPro" id="IPR011008">
    <property type="entry name" value="Dimeric_a/b-barrel"/>
</dbReference>
<dbReference type="GO" id="GO:0005829">
    <property type="term" value="C:cytosol"/>
    <property type="evidence" value="ECO:0007669"/>
    <property type="project" value="TreeGrafter"/>
</dbReference>
<dbReference type="PROSITE" id="PS51725">
    <property type="entry name" value="ABM"/>
    <property type="match status" value="1"/>
</dbReference>
<name>A0AA35TE77_GEOBA</name>
<dbReference type="Gene3D" id="3.30.70.100">
    <property type="match status" value="1"/>
</dbReference>
<organism evidence="2 3">
    <name type="scientific">Geodia barretti</name>
    <name type="common">Barrett's horny sponge</name>
    <dbReference type="NCBI Taxonomy" id="519541"/>
    <lineage>
        <taxon>Eukaryota</taxon>
        <taxon>Metazoa</taxon>
        <taxon>Porifera</taxon>
        <taxon>Demospongiae</taxon>
        <taxon>Heteroscleromorpha</taxon>
        <taxon>Tetractinellida</taxon>
        <taxon>Astrophorina</taxon>
        <taxon>Geodiidae</taxon>
        <taxon>Geodia</taxon>
    </lineage>
</organism>
<protein>
    <submittedName>
        <fullName evidence="2">(4S)-4-hydroxy-5-phosphonooxypentane-2,3-dione isomerase</fullName>
    </submittedName>
</protein>
<dbReference type="SUPFAM" id="SSF54909">
    <property type="entry name" value="Dimeric alpha+beta barrel"/>
    <property type="match status" value="1"/>
</dbReference>
<keyword evidence="3" id="KW-1185">Reference proteome</keyword>
<evidence type="ECO:0000313" key="2">
    <source>
        <dbReference type="EMBL" id="CAI8046307.1"/>
    </source>
</evidence>
<reference evidence="2" key="1">
    <citation type="submission" date="2023-03" db="EMBL/GenBank/DDBJ databases">
        <authorList>
            <person name="Steffen K."/>
            <person name="Cardenas P."/>
        </authorList>
    </citation>
    <scope>NUCLEOTIDE SEQUENCE</scope>
</reference>
<dbReference type="EMBL" id="CASHTH010003554">
    <property type="protein sequence ID" value="CAI8046307.1"/>
    <property type="molecule type" value="Genomic_DNA"/>
</dbReference>
<proteinExistence type="predicted"/>
<keyword evidence="2" id="KW-0413">Isomerase</keyword>
<dbReference type="InterPro" id="IPR007138">
    <property type="entry name" value="ABM_dom"/>
</dbReference>
<accession>A0AA35TE77</accession>
<dbReference type="Proteomes" id="UP001174909">
    <property type="component" value="Unassembled WGS sequence"/>
</dbReference>
<dbReference type="AlphaFoldDB" id="A0AA35TE77"/>
<evidence type="ECO:0000259" key="1">
    <source>
        <dbReference type="PROSITE" id="PS51725"/>
    </source>
</evidence>
<dbReference type="PANTHER" id="PTHR33336:SF1">
    <property type="entry name" value="(4S)-4-HYDROXY-5-PHOSPHONOOXYPENTANE-2,3-DIONE ISOMERASE"/>
    <property type="match status" value="1"/>
</dbReference>
<gene>
    <name evidence="2" type="ORF">GBAR_LOCUS25595</name>
</gene>
<dbReference type="Pfam" id="PF03992">
    <property type="entry name" value="ABM"/>
    <property type="match status" value="1"/>
</dbReference>